<dbReference type="EMBL" id="BLYL01000008">
    <property type="protein sequence ID" value="GFO94555.1"/>
    <property type="molecule type" value="Genomic_DNA"/>
</dbReference>
<accession>A0AAI9K4H8</accession>
<dbReference type="RefSeq" id="WP_055224187.1">
    <property type="nucleotide sequence ID" value="NZ_BLYL01000008.1"/>
</dbReference>
<evidence type="ECO:0000313" key="1">
    <source>
        <dbReference type="EMBL" id="GFO94555.1"/>
    </source>
</evidence>
<reference evidence="1" key="1">
    <citation type="submission" date="2020-06" db="EMBL/GenBank/DDBJ databases">
        <title>Characterization of fructooligosaccharide metabolism and fructooligosaccharide-degrading enzymes in human commensal butyrate producers.</title>
        <authorList>
            <person name="Tanno H."/>
            <person name="Fujii T."/>
            <person name="Hirano K."/>
            <person name="Maeno S."/>
            <person name="Tonozuka T."/>
            <person name="Sakamoto M."/>
            <person name="Ohkuma M."/>
            <person name="Tochio T."/>
            <person name="Endo A."/>
        </authorList>
    </citation>
    <scope>NUCLEOTIDE SEQUENCE</scope>
    <source>
        <strain evidence="1">JCM 31265</strain>
    </source>
</reference>
<organism evidence="1 2">
    <name type="scientific">Coprococcus eutactus</name>
    <dbReference type="NCBI Taxonomy" id="33043"/>
    <lineage>
        <taxon>Bacteria</taxon>
        <taxon>Bacillati</taxon>
        <taxon>Bacillota</taxon>
        <taxon>Clostridia</taxon>
        <taxon>Lachnospirales</taxon>
        <taxon>Lachnospiraceae</taxon>
        <taxon>Coprococcus</taxon>
    </lineage>
</organism>
<dbReference type="AlphaFoldDB" id="A0AAI9K4H8"/>
<comment type="caution">
    <text evidence="1">The sequence shown here is derived from an EMBL/GenBank/DDBJ whole genome shotgun (WGS) entry which is preliminary data.</text>
</comment>
<name>A0AAI9K4H8_9FIRM</name>
<evidence type="ECO:0000313" key="2">
    <source>
        <dbReference type="Proteomes" id="UP000660047"/>
    </source>
</evidence>
<evidence type="ECO:0008006" key="3">
    <source>
        <dbReference type="Google" id="ProtNLM"/>
    </source>
</evidence>
<gene>
    <name evidence="1" type="ORF">COEU31_16010</name>
</gene>
<proteinExistence type="predicted"/>
<sequence length="421" mass="50590">MNRCSVYVSNMESKYEGQYDFGEGYLEVMIFDYYEDIDEYMPIGSEVAYKNIYIEDLLNRRFMFSSRFHKVGSKWGLTQYQKYKTDFYLSTKKENDFEAFFHDINIKGVILYNSVLNDLYYNPSIVISENEKEIVYRKILNPDKKIIEINKNNIDCVEFGGTCNSISKNDNRNITIESENRAKIKLNQPIKCEEVLKYINEFDVIMNSYCLLGIHSYTTYIITTDNKCFDVKHKLLCKDKYCEKVLYQPVKVNFFEFVEKMYKTLDYRTTANRNKYVPFGFISPTTLEEQFVFYFRCIDLYMGEYLEKEIGKYPSNYYRLSTFVDENIDLFRYDEKVNIENLKKELNSLRNQYIHEGYYLCDNKFAVTEKKEKLYDKELDYIWLLKMVKIFKYGVYKMLYTKILTCEIDEAQLKNVLLCWV</sequence>
<protein>
    <recommendedName>
        <fullName evidence="3">Apea-like HEPN domain-containing protein</fullName>
    </recommendedName>
</protein>
<dbReference type="Proteomes" id="UP000660047">
    <property type="component" value="Unassembled WGS sequence"/>
</dbReference>